<proteinExistence type="predicted"/>
<dbReference type="AlphaFoldDB" id="A0A1A9ZJE3"/>
<reference evidence="3" key="1">
    <citation type="submission" date="2014-03" db="EMBL/GenBank/DDBJ databases">
        <authorList>
            <person name="Aksoy S."/>
            <person name="Warren W."/>
            <person name="Wilson R.K."/>
        </authorList>
    </citation>
    <scope>NUCLEOTIDE SEQUENCE [LARGE SCALE GENOMIC DNA]</scope>
    <source>
        <strain evidence="3">IAEA</strain>
    </source>
</reference>
<protein>
    <submittedName>
        <fullName evidence="2">Uncharacterized protein</fullName>
    </submittedName>
</protein>
<accession>A0A1A9ZJE3</accession>
<dbReference type="Proteomes" id="UP000092445">
    <property type="component" value="Unassembled WGS sequence"/>
</dbReference>
<keyword evidence="3" id="KW-1185">Reference proteome</keyword>
<dbReference type="VEuPathDB" id="VectorBase:GPAI016671"/>
<evidence type="ECO:0000313" key="3">
    <source>
        <dbReference type="Proteomes" id="UP000092445"/>
    </source>
</evidence>
<reference evidence="2" key="2">
    <citation type="submission" date="2020-05" db="UniProtKB">
        <authorList>
            <consortium name="EnsemblMetazoa"/>
        </authorList>
    </citation>
    <scope>IDENTIFICATION</scope>
    <source>
        <strain evidence="2">IAEA</strain>
    </source>
</reference>
<dbReference type="EnsemblMetazoa" id="GPAI016671-RA">
    <property type="protein sequence ID" value="GPAI016671-PA"/>
    <property type="gene ID" value="GPAI016671"/>
</dbReference>
<evidence type="ECO:0000256" key="1">
    <source>
        <dbReference type="SAM" id="MobiDB-lite"/>
    </source>
</evidence>
<name>A0A1A9ZJE3_GLOPL</name>
<feature type="compositionally biased region" description="Low complexity" evidence="1">
    <location>
        <begin position="61"/>
        <end position="74"/>
    </location>
</feature>
<feature type="region of interest" description="Disordered" evidence="1">
    <location>
        <begin position="57"/>
        <end position="78"/>
    </location>
</feature>
<sequence>MVTSGTAEILGLIFISIHYLFGHGCDFYNVMQKIGAYVNYTTGTRLALASKGVNSMNNASEQQQEQQQQTTQQTIHARTAGAQAKKIVITFWLARDSRKNDKWDKEQMEIAIY</sequence>
<organism evidence="2 3">
    <name type="scientific">Glossina pallidipes</name>
    <name type="common">Tsetse fly</name>
    <dbReference type="NCBI Taxonomy" id="7398"/>
    <lineage>
        <taxon>Eukaryota</taxon>
        <taxon>Metazoa</taxon>
        <taxon>Ecdysozoa</taxon>
        <taxon>Arthropoda</taxon>
        <taxon>Hexapoda</taxon>
        <taxon>Insecta</taxon>
        <taxon>Pterygota</taxon>
        <taxon>Neoptera</taxon>
        <taxon>Endopterygota</taxon>
        <taxon>Diptera</taxon>
        <taxon>Brachycera</taxon>
        <taxon>Muscomorpha</taxon>
        <taxon>Hippoboscoidea</taxon>
        <taxon>Glossinidae</taxon>
        <taxon>Glossina</taxon>
    </lineage>
</organism>
<evidence type="ECO:0000313" key="2">
    <source>
        <dbReference type="EnsemblMetazoa" id="GPAI016671-PA"/>
    </source>
</evidence>